<dbReference type="InterPro" id="IPR013578">
    <property type="entry name" value="Peptidase_M16C_assoc"/>
</dbReference>
<protein>
    <submittedName>
        <fullName evidence="2">Insulinase family protein</fullName>
    </submittedName>
</protein>
<dbReference type="Pfam" id="PF05193">
    <property type="entry name" value="Peptidase_M16_C"/>
    <property type="match status" value="1"/>
</dbReference>
<dbReference type="Proteomes" id="UP000623269">
    <property type="component" value="Unassembled WGS sequence"/>
</dbReference>
<organism evidence="2 3">
    <name type="scientific">Mobilitalea sibirica</name>
    <dbReference type="NCBI Taxonomy" id="1462919"/>
    <lineage>
        <taxon>Bacteria</taxon>
        <taxon>Bacillati</taxon>
        <taxon>Bacillota</taxon>
        <taxon>Clostridia</taxon>
        <taxon>Lachnospirales</taxon>
        <taxon>Lachnospiraceae</taxon>
        <taxon>Mobilitalea</taxon>
    </lineage>
</organism>
<dbReference type="InterPro" id="IPR011249">
    <property type="entry name" value="Metalloenz_LuxS/M16"/>
</dbReference>
<evidence type="ECO:0000313" key="2">
    <source>
        <dbReference type="EMBL" id="MBH1939454.1"/>
    </source>
</evidence>
<name>A0A8J7HBP5_9FIRM</name>
<dbReference type="PANTHER" id="PTHR43016:SF13">
    <property type="entry name" value="PRESEQUENCE PROTEASE, MITOCHONDRIAL"/>
    <property type="match status" value="1"/>
</dbReference>
<evidence type="ECO:0000313" key="3">
    <source>
        <dbReference type="Proteomes" id="UP000623269"/>
    </source>
</evidence>
<dbReference type="GO" id="GO:0004222">
    <property type="term" value="F:metalloendopeptidase activity"/>
    <property type="evidence" value="ECO:0007669"/>
    <property type="project" value="TreeGrafter"/>
</dbReference>
<dbReference type="SMART" id="SM01264">
    <property type="entry name" value="M16C_associated"/>
    <property type="match status" value="1"/>
</dbReference>
<comment type="caution">
    <text evidence="2">The sequence shown here is derived from an EMBL/GenBank/DDBJ whole genome shotgun (WGS) entry which is preliminary data.</text>
</comment>
<sequence length="977" mass="112352">MNFKVPFSYDFAFEDKLDDVNGLGILLFHKKTGARVALIANEDDNKVFSVGFRTPPKNSTGVAHIIEHSVLCGSKHFPAKDPFVELAKGSLNTFLNAMTYSDRTVYPVASQNTQDFKNLMHVYLDAVFFPNIYERKEIFQQEGWHYELENEADDLKYNGVVYNEMKGAFSSPEQMLFRMNLNSLFPDTAYGVESGGDPDFIPELSYEEFLDFHKTYYHPSNSYIYLYGDMDFEERLQWLDQEYLGKFDRLEVNSAITLQKGFDVMKEIVAYYPLGEGEDVAENTYLSYNTVIGTTMSKELNLSFMILDYVLLDAPGAPVKQALLDAQMGKDILSSYLSEYLQPTLSIVAKNSDEDKKEQFLTTIRQALTKVAEEGVDEKSLRAAINYYEFKYREADYGAFPKGLMYGLRVMGIWLYDDNNPFQSLKDTVLYDRLKEKIGTGYYEQLIRDYLLNNTHSTMIVLKPKAGLNTEREEAVKNKLSAYKAGLSKEEIDNIIEETRKLREFQEKPSTKEELEAIPLLAREDIGKEVQPLYNTELKVEDVKVIHHNVFTNEIAYLRLLFDVSDIPKDLLPYMSLLSLILGYVNTENYSYLELSNEINIHTGGISTDVKSFAIKGSDQYLPVFEFSTKVLYHKLPEAFRLMEEMLYRTYFDDTKRLKEIVDEMKSRMQMRFNSSGHSVAVDRAMSYYSAHGLFKEITTGITFYKFLEELVVKFDEKKGEAVSKLKELMKIIFRKDKLLVSITADEEGIRLLKKQFPAFIIGLKDREDKAYEEYDRQEMVPTCHNEGFKTAMQVQYVARAGNFLKAGYQYTGALKVLKIILSYDYLWNNVRVKGGAYGCMCNFSGVDGDAYFTSYRDPNLKETNQIYEKCHEFVANYDADERDITKNIIGTISSLDTPLTPQSKGKRSLSMYLAGITMEDLQRERDEILKVSIKDIRALSGIVKSITDAGYICVIGNEKKIEENKELFKEVKKLLK</sequence>
<proteinExistence type="predicted"/>
<feature type="domain" description="Peptidase M16C associated" evidence="1">
    <location>
        <begin position="462"/>
        <end position="711"/>
    </location>
</feature>
<keyword evidence="3" id="KW-1185">Reference proteome</keyword>
<dbReference type="GO" id="GO:0046872">
    <property type="term" value="F:metal ion binding"/>
    <property type="evidence" value="ECO:0007669"/>
    <property type="project" value="InterPro"/>
</dbReference>
<dbReference type="SUPFAM" id="SSF63411">
    <property type="entry name" value="LuxS/MPP-like metallohydrolase"/>
    <property type="match status" value="4"/>
</dbReference>
<dbReference type="InterPro" id="IPR055130">
    <property type="entry name" value="PreP_C"/>
</dbReference>
<dbReference type="InterPro" id="IPR007863">
    <property type="entry name" value="Peptidase_M16_C"/>
</dbReference>
<dbReference type="RefSeq" id="WP_197659679.1">
    <property type="nucleotide sequence ID" value="NZ_JAEAGR010000001.1"/>
</dbReference>
<dbReference type="Pfam" id="PF00675">
    <property type="entry name" value="Peptidase_M16"/>
    <property type="match status" value="1"/>
</dbReference>
<dbReference type="GO" id="GO:0016485">
    <property type="term" value="P:protein processing"/>
    <property type="evidence" value="ECO:0007669"/>
    <property type="project" value="TreeGrafter"/>
</dbReference>
<evidence type="ECO:0000259" key="1">
    <source>
        <dbReference type="SMART" id="SM01264"/>
    </source>
</evidence>
<dbReference type="Gene3D" id="3.30.830.10">
    <property type="entry name" value="Metalloenzyme, LuxS/M16 peptidase-like"/>
    <property type="match status" value="4"/>
</dbReference>
<dbReference type="FunFam" id="3.30.830.10:FF:000034">
    <property type="entry name" value="presequence protease 1, chloroplastic/mitochondrial"/>
    <property type="match status" value="1"/>
</dbReference>
<dbReference type="EMBL" id="JAEAGR010000001">
    <property type="protein sequence ID" value="MBH1939454.1"/>
    <property type="molecule type" value="Genomic_DNA"/>
</dbReference>
<accession>A0A8J7HBP5</accession>
<reference evidence="2" key="1">
    <citation type="submission" date="2020-12" db="EMBL/GenBank/DDBJ databases">
        <title>M. sibirica DSM 26468T genome.</title>
        <authorList>
            <person name="Thieme N."/>
            <person name="Rettenmaier R."/>
            <person name="Zverlov V."/>
            <person name="Liebl W."/>
        </authorList>
    </citation>
    <scope>NUCLEOTIDE SEQUENCE</scope>
    <source>
        <strain evidence="2">DSM 26468</strain>
    </source>
</reference>
<dbReference type="InterPro" id="IPR011765">
    <property type="entry name" value="Pept_M16_N"/>
</dbReference>
<dbReference type="AlphaFoldDB" id="A0A8J7HBP5"/>
<dbReference type="Pfam" id="PF22516">
    <property type="entry name" value="PreP_C"/>
    <property type="match status" value="1"/>
</dbReference>
<gene>
    <name evidence="2" type="ORF">I5677_00940</name>
</gene>
<dbReference type="Pfam" id="PF08367">
    <property type="entry name" value="M16C_assoc"/>
    <property type="match status" value="1"/>
</dbReference>
<dbReference type="PANTHER" id="PTHR43016">
    <property type="entry name" value="PRESEQUENCE PROTEASE"/>
    <property type="match status" value="1"/>
</dbReference>